<name>A0A4C1ZGJ2_EUMVA</name>
<dbReference type="Proteomes" id="UP000299102">
    <property type="component" value="Unassembled WGS sequence"/>
</dbReference>
<evidence type="ECO:0000313" key="1">
    <source>
        <dbReference type="EMBL" id="GBP85727.1"/>
    </source>
</evidence>
<keyword evidence="2" id="KW-1185">Reference proteome</keyword>
<evidence type="ECO:0000313" key="2">
    <source>
        <dbReference type="Proteomes" id="UP000299102"/>
    </source>
</evidence>
<accession>A0A4C1ZGJ2</accession>
<dbReference type="AlphaFoldDB" id="A0A4C1ZGJ2"/>
<organism evidence="1 2">
    <name type="scientific">Eumeta variegata</name>
    <name type="common">Bagworm moth</name>
    <name type="synonym">Eumeta japonica</name>
    <dbReference type="NCBI Taxonomy" id="151549"/>
    <lineage>
        <taxon>Eukaryota</taxon>
        <taxon>Metazoa</taxon>
        <taxon>Ecdysozoa</taxon>
        <taxon>Arthropoda</taxon>
        <taxon>Hexapoda</taxon>
        <taxon>Insecta</taxon>
        <taxon>Pterygota</taxon>
        <taxon>Neoptera</taxon>
        <taxon>Endopterygota</taxon>
        <taxon>Lepidoptera</taxon>
        <taxon>Glossata</taxon>
        <taxon>Ditrysia</taxon>
        <taxon>Tineoidea</taxon>
        <taxon>Psychidae</taxon>
        <taxon>Oiketicinae</taxon>
        <taxon>Eumeta</taxon>
    </lineage>
</organism>
<reference evidence="1 2" key="1">
    <citation type="journal article" date="2019" name="Commun. Biol.">
        <title>The bagworm genome reveals a unique fibroin gene that provides high tensile strength.</title>
        <authorList>
            <person name="Kono N."/>
            <person name="Nakamura H."/>
            <person name="Ohtoshi R."/>
            <person name="Tomita M."/>
            <person name="Numata K."/>
            <person name="Arakawa K."/>
        </authorList>
    </citation>
    <scope>NUCLEOTIDE SEQUENCE [LARGE SCALE GENOMIC DNA]</scope>
</reference>
<proteinExistence type="predicted"/>
<comment type="caution">
    <text evidence="1">The sequence shown here is derived from an EMBL/GenBank/DDBJ whole genome shotgun (WGS) entry which is preliminary data.</text>
</comment>
<protein>
    <submittedName>
        <fullName evidence="1">Uncharacterized protein</fullName>
    </submittedName>
</protein>
<dbReference type="EMBL" id="BGZK01001755">
    <property type="protein sequence ID" value="GBP85727.1"/>
    <property type="molecule type" value="Genomic_DNA"/>
</dbReference>
<gene>
    <name evidence="1" type="ORF">EVAR_69988_1</name>
</gene>
<sequence length="203" mass="22316">MRQIRPTVGVATRRQPQMTVPPFDHSARRCPISLARIPIVYTLLFITVHEPSVSNSAATSKNRPARPVKNHTLVECRCEVAASAVTFHPVSESSGGPGPCPSSARYSNSCQEVKHTAVTPLELQASLSGGDHPFSDDSPTRLLLRYAIKNVIQIKNTNFLPRKIHTQRRLSITVVSSLQLKSKSSLDLRKGLKVKAFTGQLKE</sequence>